<dbReference type="AlphaFoldDB" id="A0A7Z0MPH4"/>
<dbReference type="InterPro" id="IPR017582">
    <property type="entry name" value="SelU"/>
</dbReference>
<evidence type="ECO:0000259" key="1">
    <source>
        <dbReference type="PROSITE" id="PS50206"/>
    </source>
</evidence>
<feature type="domain" description="Rhodanese" evidence="1">
    <location>
        <begin position="2"/>
        <end position="84"/>
    </location>
</feature>
<organism evidence="2 3">
    <name type="scientific">Candidatus Methanofishera endochildressiae</name>
    <dbReference type="NCBI Taxonomy" id="2738884"/>
    <lineage>
        <taxon>Bacteria</taxon>
        <taxon>Pseudomonadati</taxon>
        <taxon>Pseudomonadota</taxon>
        <taxon>Gammaproteobacteria</taxon>
        <taxon>Candidatus Methanofishera</taxon>
    </lineage>
</organism>
<dbReference type="GO" id="GO:0002098">
    <property type="term" value="P:tRNA wobble uridine modification"/>
    <property type="evidence" value="ECO:0007669"/>
    <property type="project" value="InterPro"/>
</dbReference>
<name>A0A7Z0MPH4_9GAMM</name>
<comment type="caution">
    <text evidence="2">The sequence shown here is derived from an EMBL/GenBank/DDBJ whole genome shotgun (WGS) entry which is preliminary data.</text>
</comment>
<protein>
    <recommendedName>
        <fullName evidence="1">Rhodanese domain-containing protein</fullName>
    </recommendedName>
</protein>
<dbReference type="InterPro" id="IPR036873">
    <property type="entry name" value="Rhodanese-like_dom_sf"/>
</dbReference>
<dbReference type="PANTHER" id="PTHR30401:SF0">
    <property type="entry name" value="TRNA 2-SELENOURIDINE SYNTHASE"/>
    <property type="match status" value="1"/>
</dbReference>
<dbReference type="EMBL" id="JACCHS010000160">
    <property type="protein sequence ID" value="NYT47478.1"/>
    <property type="molecule type" value="Genomic_DNA"/>
</dbReference>
<reference evidence="2 3" key="1">
    <citation type="submission" date="2020-05" db="EMBL/GenBank/DDBJ databases">
        <title>Horizontal transmission and recombination maintain forever young bacterial symbiont genomes.</title>
        <authorList>
            <person name="Russell S.L."/>
            <person name="Pepper-Tunick E."/>
            <person name="Svedberg J."/>
            <person name="Byrne A."/>
            <person name="Ruelas Castillo J."/>
            <person name="Vollmers C."/>
            <person name="Beinart R.A."/>
            <person name="Corbett-Detig R."/>
        </authorList>
    </citation>
    <scope>NUCLEOTIDE SEQUENCE [LARGE SCALE GENOMIC DNA]</scope>
    <source>
        <strain evidence="2">4727-3</strain>
    </source>
</reference>
<dbReference type="Proteomes" id="UP000537890">
    <property type="component" value="Unassembled WGS sequence"/>
</dbReference>
<dbReference type="InterPro" id="IPR001763">
    <property type="entry name" value="Rhodanese-like_dom"/>
</dbReference>
<evidence type="ECO:0000313" key="3">
    <source>
        <dbReference type="Proteomes" id="UP000537890"/>
    </source>
</evidence>
<dbReference type="Gene3D" id="3.40.250.10">
    <property type="entry name" value="Rhodanese-like domain"/>
    <property type="match status" value="1"/>
</dbReference>
<dbReference type="PANTHER" id="PTHR30401">
    <property type="entry name" value="TRNA 2-SELENOURIDINE SYNTHASE"/>
    <property type="match status" value="1"/>
</dbReference>
<gene>
    <name evidence="2" type="ORF">H0A75_07805</name>
</gene>
<sequence>MDVRAPIEFEKGAFPNSQNIPILDDLQREAIGTCYKQEGQDAAIVLGLQLVDADIREQRLELWTQFVKAHPQGYLYCFRGGLRSRTTPELVEREGLITH</sequence>
<dbReference type="SUPFAM" id="SSF52821">
    <property type="entry name" value="Rhodanese/Cell cycle control phosphatase"/>
    <property type="match status" value="1"/>
</dbReference>
<proteinExistence type="predicted"/>
<accession>A0A7Z0MPH4</accession>
<dbReference type="GO" id="GO:0043828">
    <property type="term" value="F:tRNA 2-selenouridine synthase activity"/>
    <property type="evidence" value="ECO:0007669"/>
    <property type="project" value="InterPro"/>
</dbReference>
<dbReference type="PROSITE" id="PS50206">
    <property type="entry name" value="RHODANESE_3"/>
    <property type="match status" value="1"/>
</dbReference>
<evidence type="ECO:0000313" key="2">
    <source>
        <dbReference type="EMBL" id="NYT47478.1"/>
    </source>
</evidence>